<reference evidence="2" key="1">
    <citation type="submission" date="2021-12" db="EMBL/GenBank/DDBJ databases">
        <authorList>
            <person name="Martin H S."/>
        </authorList>
    </citation>
    <scope>NUCLEOTIDE SEQUENCE</scope>
</reference>
<keyword evidence="1" id="KW-0812">Transmembrane</keyword>
<organism evidence="2 3">
    <name type="scientific">Brenthis ino</name>
    <name type="common">lesser marbled fritillary</name>
    <dbReference type="NCBI Taxonomy" id="405034"/>
    <lineage>
        <taxon>Eukaryota</taxon>
        <taxon>Metazoa</taxon>
        <taxon>Ecdysozoa</taxon>
        <taxon>Arthropoda</taxon>
        <taxon>Hexapoda</taxon>
        <taxon>Insecta</taxon>
        <taxon>Pterygota</taxon>
        <taxon>Neoptera</taxon>
        <taxon>Endopterygota</taxon>
        <taxon>Lepidoptera</taxon>
        <taxon>Glossata</taxon>
        <taxon>Ditrysia</taxon>
        <taxon>Papilionoidea</taxon>
        <taxon>Nymphalidae</taxon>
        <taxon>Heliconiinae</taxon>
        <taxon>Argynnini</taxon>
        <taxon>Brenthis</taxon>
    </lineage>
</organism>
<dbReference type="AlphaFoldDB" id="A0A8J9VST3"/>
<protein>
    <submittedName>
        <fullName evidence="2">Uncharacterized protein</fullName>
    </submittedName>
</protein>
<gene>
    <name evidence="2" type="ORF">BINO364_LOCUS14286</name>
</gene>
<keyword evidence="1" id="KW-0472">Membrane</keyword>
<accession>A0A8J9VST3</accession>
<feature type="non-terminal residue" evidence="2">
    <location>
        <position position="177"/>
    </location>
</feature>
<evidence type="ECO:0000313" key="3">
    <source>
        <dbReference type="Proteomes" id="UP000838878"/>
    </source>
</evidence>
<dbReference type="Proteomes" id="UP000838878">
    <property type="component" value="Chromosome 8"/>
</dbReference>
<feature type="transmembrane region" description="Helical" evidence="1">
    <location>
        <begin position="123"/>
        <end position="143"/>
    </location>
</feature>
<name>A0A8J9VST3_9NEOP</name>
<keyword evidence="3" id="KW-1185">Reference proteome</keyword>
<dbReference type="OrthoDB" id="6926240at2759"/>
<evidence type="ECO:0000313" key="2">
    <source>
        <dbReference type="EMBL" id="CAH0729143.1"/>
    </source>
</evidence>
<feature type="transmembrane region" description="Helical" evidence="1">
    <location>
        <begin position="12"/>
        <end position="29"/>
    </location>
</feature>
<dbReference type="EMBL" id="OV170228">
    <property type="protein sequence ID" value="CAH0729143.1"/>
    <property type="molecule type" value="Genomic_DNA"/>
</dbReference>
<proteinExistence type="predicted"/>
<sequence length="177" mass="19649">MKNVLNKFLSIIYVYLLQIAFLFHTTGALRSCKNFNIYLSGIDETPIDTLNQSSCDLLKDLANECGSVTLEIELDEFVSKYYEENYDISIQTIQTNITLINTDIFNNSTIVGGSEKSDTNLPVVVLVTLASVASGGVISYFLAEKIKTMLQSGSYCSTSNNYTTISTEIFKLRKKCG</sequence>
<evidence type="ECO:0000256" key="1">
    <source>
        <dbReference type="SAM" id="Phobius"/>
    </source>
</evidence>
<keyword evidence="1" id="KW-1133">Transmembrane helix</keyword>